<dbReference type="SUPFAM" id="SSF53335">
    <property type="entry name" value="S-adenosyl-L-methionine-dependent methyltransferases"/>
    <property type="match status" value="1"/>
</dbReference>
<dbReference type="Gene3D" id="3.40.50.150">
    <property type="entry name" value="Vaccinia Virus protein VP39"/>
    <property type="match status" value="1"/>
</dbReference>
<dbReference type="EMBL" id="JBHLVZ010000084">
    <property type="protein sequence ID" value="MFC0388513.1"/>
    <property type="molecule type" value="Genomic_DNA"/>
</dbReference>
<evidence type="ECO:0000313" key="3">
    <source>
        <dbReference type="Proteomes" id="UP001589789"/>
    </source>
</evidence>
<dbReference type="GO" id="GO:0032259">
    <property type="term" value="P:methylation"/>
    <property type="evidence" value="ECO:0007669"/>
    <property type="project" value="UniProtKB-KW"/>
</dbReference>
<dbReference type="GO" id="GO:0008168">
    <property type="term" value="F:methyltransferase activity"/>
    <property type="evidence" value="ECO:0007669"/>
    <property type="project" value="UniProtKB-KW"/>
</dbReference>
<keyword evidence="2" id="KW-0808">Transferase</keyword>
<evidence type="ECO:0000313" key="2">
    <source>
        <dbReference type="EMBL" id="MFC0388513.1"/>
    </source>
</evidence>
<dbReference type="InterPro" id="IPR041698">
    <property type="entry name" value="Methyltransf_25"/>
</dbReference>
<protein>
    <submittedName>
        <fullName evidence="2">Class I SAM-dependent DNA methyltransferase</fullName>
    </submittedName>
</protein>
<dbReference type="Pfam" id="PF13649">
    <property type="entry name" value="Methyltransf_25"/>
    <property type="match status" value="1"/>
</dbReference>
<dbReference type="CDD" id="cd02440">
    <property type="entry name" value="AdoMet_MTases"/>
    <property type="match status" value="1"/>
</dbReference>
<dbReference type="InterPro" id="IPR050508">
    <property type="entry name" value="Methyltransf_Superfamily"/>
</dbReference>
<gene>
    <name evidence="2" type="ORF">ACFFIC_23650</name>
</gene>
<keyword evidence="2" id="KW-0489">Methyltransferase</keyword>
<dbReference type="InterPro" id="IPR029063">
    <property type="entry name" value="SAM-dependent_MTases_sf"/>
</dbReference>
<keyword evidence="3" id="KW-1185">Reference proteome</keyword>
<dbReference type="Proteomes" id="UP001589789">
    <property type="component" value="Unassembled WGS sequence"/>
</dbReference>
<sequence>MQPNPPVPSDDDPVGLCLAGAISPEVALSRLLLGHVTGAGIAAMLEQRRSEPPAPRWQALADLIRARRPELERLSAEVVRAGSNHARPATDPLAGAAEIAGFFDRAVANSPEASVALYSLGDPAILATATAEILDWLDARGLLRAGADVLDLGCGIGRLSAALAPRVRSVLGLDVSEGMLAEARTRCAPWPHVHLAHTSGQDLDGLAASSLDLVLAVDSFPYIVRLGPAVVARHVAGAVRALRPGGALVVLNLSYGRDSAADAADARAWAAAHGLALEVAGERPFALWDGTAYVLRRPG</sequence>
<evidence type="ECO:0000259" key="1">
    <source>
        <dbReference type="Pfam" id="PF13649"/>
    </source>
</evidence>
<accession>A0ABV6J115</accession>
<dbReference type="RefSeq" id="WP_377055000.1">
    <property type="nucleotide sequence ID" value="NZ_JBHLVZ010000084.1"/>
</dbReference>
<feature type="domain" description="Methyltransferase" evidence="1">
    <location>
        <begin position="149"/>
        <end position="246"/>
    </location>
</feature>
<reference evidence="2 3" key="1">
    <citation type="submission" date="2024-09" db="EMBL/GenBank/DDBJ databases">
        <authorList>
            <person name="Sun Q."/>
            <person name="Mori K."/>
        </authorList>
    </citation>
    <scope>NUCLEOTIDE SEQUENCE [LARGE SCALE GENOMIC DNA]</scope>
    <source>
        <strain evidence="2 3">CCM 7468</strain>
    </source>
</reference>
<comment type="caution">
    <text evidence="2">The sequence shown here is derived from an EMBL/GenBank/DDBJ whole genome shotgun (WGS) entry which is preliminary data.</text>
</comment>
<dbReference type="PANTHER" id="PTHR42912">
    <property type="entry name" value="METHYLTRANSFERASE"/>
    <property type="match status" value="1"/>
</dbReference>
<name>A0ABV6J115_9PROT</name>
<organism evidence="2 3">
    <name type="scientific">Muricoccus vinaceus</name>
    <dbReference type="NCBI Taxonomy" id="424704"/>
    <lineage>
        <taxon>Bacteria</taxon>
        <taxon>Pseudomonadati</taxon>
        <taxon>Pseudomonadota</taxon>
        <taxon>Alphaproteobacteria</taxon>
        <taxon>Acetobacterales</taxon>
        <taxon>Roseomonadaceae</taxon>
        <taxon>Muricoccus</taxon>
    </lineage>
</organism>
<proteinExistence type="predicted"/>